<keyword evidence="2" id="KW-0472">Membrane</keyword>
<keyword evidence="3" id="KW-0998">Cell outer membrane</keyword>
<comment type="caution">
    <text evidence="5">The sequence shown here is derived from an EMBL/GenBank/DDBJ whole genome shotgun (WGS) entry which is preliminary data.</text>
</comment>
<evidence type="ECO:0000256" key="3">
    <source>
        <dbReference type="ARBA" id="ARBA00023237"/>
    </source>
</evidence>
<evidence type="ECO:0000256" key="1">
    <source>
        <dbReference type="ARBA" id="ARBA00022448"/>
    </source>
</evidence>
<dbReference type="SUPFAM" id="SSF48452">
    <property type="entry name" value="TPR-like"/>
    <property type="match status" value="1"/>
</dbReference>
<dbReference type="SMART" id="SM00965">
    <property type="entry name" value="STN"/>
    <property type="match status" value="1"/>
</dbReference>
<organism evidence="5">
    <name type="scientific">marine sediment metagenome</name>
    <dbReference type="NCBI Taxonomy" id="412755"/>
    <lineage>
        <taxon>unclassified sequences</taxon>
        <taxon>metagenomes</taxon>
        <taxon>ecological metagenomes</taxon>
    </lineage>
</organism>
<dbReference type="GO" id="GO:0019867">
    <property type="term" value="C:outer membrane"/>
    <property type="evidence" value="ECO:0007669"/>
    <property type="project" value="InterPro"/>
</dbReference>
<dbReference type="AlphaFoldDB" id="X0UUE6"/>
<dbReference type="PROSITE" id="PS51257">
    <property type="entry name" value="PROKAR_LIPOPROTEIN"/>
    <property type="match status" value="1"/>
</dbReference>
<dbReference type="Gene3D" id="1.25.40.10">
    <property type="entry name" value="Tetratricopeptide repeat domain"/>
    <property type="match status" value="1"/>
</dbReference>
<keyword evidence="1" id="KW-0813">Transport</keyword>
<dbReference type="InterPro" id="IPR011990">
    <property type="entry name" value="TPR-like_helical_dom_sf"/>
</dbReference>
<protein>
    <recommendedName>
        <fullName evidence="4">Secretin/TonB short N-terminal domain-containing protein</fullName>
    </recommendedName>
</protein>
<evidence type="ECO:0000313" key="5">
    <source>
        <dbReference type="EMBL" id="GAF92070.1"/>
    </source>
</evidence>
<sequence length="229" mass="26076">MARSFLLPLTAVWLACISLGCVSTSDFKRAEEEARWGNWSEAVVYYQRSLDQDPDNIEYRMALQRALLQASHRHAQEARKYLEAEDWSSAVRELELAVDYDPSNRWIQDQLAVVRRRLAERESILKSDKAKVISKSVEMQAILDPSSAAPIRLKFAEGTSLRQVFEALSELAGVNILFDESFRDKRVTVDLADVSFEEALDILVRTNGLFYKVLRPSAVIVAPDKDRQP</sequence>
<evidence type="ECO:0000259" key="4">
    <source>
        <dbReference type="SMART" id="SM00965"/>
    </source>
</evidence>
<dbReference type="InterPro" id="IPR011662">
    <property type="entry name" value="Secretin/TonB_short_N"/>
</dbReference>
<dbReference type="EMBL" id="BARS01011634">
    <property type="protein sequence ID" value="GAF92070.1"/>
    <property type="molecule type" value="Genomic_DNA"/>
</dbReference>
<dbReference type="Gene3D" id="3.30.1370.130">
    <property type="match status" value="1"/>
</dbReference>
<reference evidence="5" key="1">
    <citation type="journal article" date="2014" name="Front. Microbiol.">
        <title>High frequency of phylogenetically diverse reductive dehalogenase-homologous genes in deep subseafloor sedimentary metagenomes.</title>
        <authorList>
            <person name="Kawai M."/>
            <person name="Futagami T."/>
            <person name="Toyoda A."/>
            <person name="Takaki Y."/>
            <person name="Nishi S."/>
            <person name="Hori S."/>
            <person name="Arai W."/>
            <person name="Tsubouchi T."/>
            <person name="Morono Y."/>
            <person name="Uchiyama I."/>
            <person name="Ito T."/>
            <person name="Fujiyama A."/>
            <person name="Inagaki F."/>
            <person name="Takami H."/>
        </authorList>
    </citation>
    <scope>NUCLEOTIDE SEQUENCE</scope>
    <source>
        <strain evidence="5">Expedition CK06-06</strain>
    </source>
</reference>
<accession>X0UUE6</accession>
<proteinExistence type="predicted"/>
<feature type="domain" description="Secretin/TonB short N-terminal" evidence="4">
    <location>
        <begin position="174"/>
        <end position="224"/>
    </location>
</feature>
<name>X0UUE6_9ZZZZ</name>
<gene>
    <name evidence="5" type="ORF">S01H1_21085</name>
</gene>
<evidence type="ECO:0000256" key="2">
    <source>
        <dbReference type="ARBA" id="ARBA00023136"/>
    </source>
</evidence>